<evidence type="ECO:0000259" key="1">
    <source>
        <dbReference type="Pfam" id="PF13302"/>
    </source>
</evidence>
<dbReference type="InterPro" id="IPR000182">
    <property type="entry name" value="GNAT_dom"/>
</dbReference>
<dbReference type="RefSeq" id="WP_346335456.1">
    <property type="nucleotide sequence ID" value="NZ_JBBYXI010000001.1"/>
</dbReference>
<evidence type="ECO:0000313" key="3">
    <source>
        <dbReference type="Proteomes" id="UP001418637"/>
    </source>
</evidence>
<dbReference type="EMBL" id="JBBYXI010000001">
    <property type="protein sequence ID" value="MEN3929455.1"/>
    <property type="molecule type" value="Genomic_DNA"/>
</dbReference>
<comment type="caution">
    <text evidence="2">The sequence shown here is derived from an EMBL/GenBank/DDBJ whole genome shotgun (WGS) entry which is preliminary data.</text>
</comment>
<accession>A0ABV0BFI5</accession>
<dbReference type="Proteomes" id="UP001418637">
    <property type="component" value="Unassembled WGS sequence"/>
</dbReference>
<feature type="domain" description="N-acetyltransferase" evidence="1">
    <location>
        <begin position="17"/>
        <end position="156"/>
    </location>
</feature>
<dbReference type="Gene3D" id="3.40.630.30">
    <property type="match status" value="1"/>
</dbReference>
<gene>
    <name evidence="2" type="ORF">WJT86_00090</name>
</gene>
<organism evidence="2 3">
    <name type="scientific">Hohaiivirga grylli</name>
    <dbReference type="NCBI Taxonomy" id="3133970"/>
    <lineage>
        <taxon>Bacteria</taxon>
        <taxon>Pseudomonadati</taxon>
        <taxon>Pseudomonadota</taxon>
        <taxon>Alphaproteobacteria</taxon>
        <taxon>Hyphomicrobiales</taxon>
        <taxon>Methylobacteriaceae</taxon>
        <taxon>Hohaiivirga</taxon>
    </lineage>
</organism>
<dbReference type="Pfam" id="PF13302">
    <property type="entry name" value="Acetyltransf_3"/>
    <property type="match status" value="1"/>
</dbReference>
<proteinExistence type="predicted"/>
<dbReference type="InterPro" id="IPR016181">
    <property type="entry name" value="Acyl_CoA_acyltransferase"/>
</dbReference>
<dbReference type="SUPFAM" id="SSF55729">
    <property type="entry name" value="Acyl-CoA N-acyltransferases (Nat)"/>
    <property type="match status" value="1"/>
</dbReference>
<reference evidence="2 3" key="1">
    <citation type="submission" date="2024-04" db="EMBL/GenBank/DDBJ databases">
        <title>A novel species isolated from cricket.</title>
        <authorList>
            <person name="Wang H.-C."/>
        </authorList>
    </citation>
    <scope>NUCLEOTIDE SEQUENCE [LARGE SCALE GENOMIC DNA]</scope>
    <source>
        <strain evidence="2 3">WL0021</strain>
    </source>
</reference>
<dbReference type="InterPro" id="IPR051531">
    <property type="entry name" value="N-acetyltransferase"/>
</dbReference>
<dbReference type="PANTHER" id="PTHR43792">
    <property type="entry name" value="GNAT FAMILY, PUTATIVE (AFU_ORTHOLOGUE AFUA_3G00765)-RELATED-RELATED"/>
    <property type="match status" value="1"/>
</dbReference>
<keyword evidence="3" id="KW-1185">Reference proteome</keyword>
<evidence type="ECO:0000313" key="2">
    <source>
        <dbReference type="EMBL" id="MEN3929455.1"/>
    </source>
</evidence>
<sequence>MYPDITRDDVFMLETKRLWLRWPRLADAQAIVRFAGDKRIADMAMISHPLTLREAEEFIFHARQSNANGTGMTMVITPKNKPNVVFGVVTIEAGSEGSVPQLGFWLAAQHWGHGYTSEAVQAMVDAFFIYTTEQELISSARVENEPSKRVLGKVGFIPYGDGLLEKKNRLPNTGGDVEYSQHGDFVEANYFSMDRRIWGKDLPWMHPEAMKAALITAAA</sequence>
<protein>
    <submittedName>
        <fullName evidence="2">GNAT family N-acetyltransferase</fullName>
    </submittedName>
</protein>
<name>A0ABV0BFI5_9HYPH</name>